<evidence type="ECO:0000256" key="4">
    <source>
        <dbReference type="ARBA" id="ARBA00023136"/>
    </source>
</evidence>
<sequence length="142" mass="15371">MSIQAVLAPVFVQVLLTFGLLLWTGRARFAAARAGAVRVRDIALGQRAWPAPVQQVSNAFSNQFELPVLFYALTALALATRKADLLFVAMAWLFVLSRLAHAAIYASSNVVIRRFGAFLAGALVLMAMWIVFAARILLAPAA</sequence>
<name>A0ABQ4QU89_9HYPH</name>
<reference evidence="6" key="1">
    <citation type="journal article" date="2021" name="Front. Microbiol.">
        <title>Comprehensive Comparative Genomics and Phenotyping of Methylobacterium Species.</title>
        <authorList>
            <person name="Alessa O."/>
            <person name="Ogura Y."/>
            <person name="Fujitani Y."/>
            <person name="Takami H."/>
            <person name="Hayashi T."/>
            <person name="Sahin N."/>
            <person name="Tani A."/>
        </authorList>
    </citation>
    <scope>NUCLEOTIDE SEQUENCE</scope>
    <source>
        <strain evidence="6">KCTC 52305</strain>
    </source>
</reference>
<reference evidence="6" key="2">
    <citation type="submission" date="2021-08" db="EMBL/GenBank/DDBJ databases">
        <authorList>
            <person name="Tani A."/>
            <person name="Ola A."/>
            <person name="Ogura Y."/>
            <person name="Katsura K."/>
            <person name="Hayashi T."/>
        </authorList>
    </citation>
    <scope>NUCLEOTIDE SEQUENCE</scope>
    <source>
        <strain evidence="6">KCTC 52305</strain>
    </source>
</reference>
<comment type="subcellular location">
    <subcellularLocation>
        <location evidence="1">Membrane</location>
    </subcellularLocation>
</comment>
<evidence type="ECO:0000256" key="5">
    <source>
        <dbReference type="SAM" id="Phobius"/>
    </source>
</evidence>
<evidence type="ECO:0000313" key="7">
    <source>
        <dbReference type="Proteomes" id="UP001055167"/>
    </source>
</evidence>
<feature type="transmembrane region" description="Helical" evidence="5">
    <location>
        <begin position="118"/>
        <end position="138"/>
    </location>
</feature>
<dbReference type="Pfam" id="PF01124">
    <property type="entry name" value="MAPEG"/>
    <property type="match status" value="1"/>
</dbReference>
<evidence type="ECO:0000313" key="6">
    <source>
        <dbReference type="EMBL" id="GJD48898.1"/>
    </source>
</evidence>
<keyword evidence="4 5" id="KW-0472">Membrane</keyword>
<protein>
    <recommendedName>
        <fullName evidence="8">MAPEG family protein</fullName>
    </recommendedName>
</protein>
<dbReference type="Gene3D" id="1.20.120.550">
    <property type="entry name" value="Membrane associated eicosanoid/glutathione metabolism-like domain"/>
    <property type="match status" value="1"/>
</dbReference>
<dbReference type="SUPFAM" id="SSF161084">
    <property type="entry name" value="MAPEG domain-like"/>
    <property type="match status" value="1"/>
</dbReference>
<gene>
    <name evidence="6" type="ORF">OPKNFCMD_1624</name>
</gene>
<dbReference type="InterPro" id="IPR023352">
    <property type="entry name" value="MAPEG-like_dom_sf"/>
</dbReference>
<dbReference type="Proteomes" id="UP001055167">
    <property type="component" value="Unassembled WGS sequence"/>
</dbReference>
<dbReference type="EMBL" id="BPQH01000004">
    <property type="protein sequence ID" value="GJD48898.1"/>
    <property type="molecule type" value="Genomic_DNA"/>
</dbReference>
<evidence type="ECO:0000256" key="1">
    <source>
        <dbReference type="ARBA" id="ARBA00004370"/>
    </source>
</evidence>
<accession>A0ABQ4QU89</accession>
<dbReference type="RefSeq" id="WP_128562236.1">
    <property type="nucleotide sequence ID" value="NZ_BPQH01000004.1"/>
</dbReference>
<evidence type="ECO:0008006" key="8">
    <source>
        <dbReference type="Google" id="ProtNLM"/>
    </source>
</evidence>
<keyword evidence="7" id="KW-1185">Reference proteome</keyword>
<feature type="transmembrane region" description="Helical" evidence="5">
    <location>
        <begin position="85"/>
        <end position="106"/>
    </location>
</feature>
<organism evidence="6 7">
    <name type="scientific">Methylobacterium crusticola</name>
    <dbReference type="NCBI Taxonomy" id="1697972"/>
    <lineage>
        <taxon>Bacteria</taxon>
        <taxon>Pseudomonadati</taxon>
        <taxon>Pseudomonadota</taxon>
        <taxon>Alphaproteobacteria</taxon>
        <taxon>Hyphomicrobiales</taxon>
        <taxon>Methylobacteriaceae</taxon>
        <taxon>Methylobacterium</taxon>
    </lineage>
</organism>
<dbReference type="InterPro" id="IPR001129">
    <property type="entry name" value="Membr-assoc_MAPEG"/>
</dbReference>
<proteinExistence type="predicted"/>
<keyword evidence="3 5" id="KW-1133">Transmembrane helix</keyword>
<keyword evidence="2 5" id="KW-0812">Transmembrane</keyword>
<evidence type="ECO:0000256" key="2">
    <source>
        <dbReference type="ARBA" id="ARBA00022692"/>
    </source>
</evidence>
<evidence type="ECO:0000256" key="3">
    <source>
        <dbReference type="ARBA" id="ARBA00022989"/>
    </source>
</evidence>
<comment type="caution">
    <text evidence="6">The sequence shown here is derived from an EMBL/GenBank/DDBJ whole genome shotgun (WGS) entry which is preliminary data.</text>
</comment>